<dbReference type="WBParaSite" id="PSAMB.scaffold893size39148.g9527.t1">
    <property type="protein sequence ID" value="PSAMB.scaffold893size39148.g9527.t1"/>
    <property type="gene ID" value="PSAMB.scaffold893size39148.g9527"/>
</dbReference>
<comment type="subcellular location">
    <subcellularLocation>
        <location evidence="1">Membrane</location>
        <topology evidence="1">Multi-pass membrane protein</topology>
    </subcellularLocation>
</comment>
<evidence type="ECO:0000256" key="1">
    <source>
        <dbReference type="ARBA" id="ARBA00004141"/>
    </source>
</evidence>
<keyword evidence="5 11" id="KW-0812">Transmembrane</keyword>
<keyword evidence="9 11" id="KW-0472">Membrane</keyword>
<evidence type="ECO:0000256" key="4">
    <source>
        <dbReference type="ARBA" id="ARBA00022679"/>
    </source>
</evidence>
<dbReference type="InterPro" id="IPR002076">
    <property type="entry name" value="ELO_fam"/>
</dbReference>
<organism evidence="12 13">
    <name type="scientific">Plectus sambesii</name>
    <dbReference type="NCBI Taxonomy" id="2011161"/>
    <lineage>
        <taxon>Eukaryota</taxon>
        <taxon>Metazoa</taxon>
        <taxon>Ecdysozoa</taxon>
        <taxon>Nematoda</taxon>
        <taxon>Chromadorea</taxon>
        <taxon>Plectida</taxon>
        <taxon>Plectina</taxon>
        <taxon>Plectoidea</taxon>
        <taxon>Plectidae</taxon>
        <taxon>Plectus</taxon>
    </lineage>
</organism>
<feature type="transmembrane region" description="Helical" evidence="11">
    <location>
        <begin position="209"/>
        <end position="234"/>
    </location>
</feature>
<evidence type="ECO:0000313" key="13">
    <source>
        <dbReference type="WBParaSite" id="PSAMB.scaffold893size39148.g9527.t1"/>
    </source>
</evidence>
<evidence type="ECO:0000256" key="6">
    <source>
        <dbReference type="ARBA" id="ARBA00022832"/>
    </source>
</evidence>
<evidence type="ECO:0000256" key="8">
    <source>
        <dbReference type="ARBA" id="ARBA00023098"/>
    </source>
</evidence>
<feature type="transmembrane region" description="Helical" evidence="11">
    <location>
        <begin position="50"/>
        <end position="68"/>
    </location>
</feature>
<evidence type="ECO:0000256" key="11">
    <source>
        <dbReference type="RuleBase" id="RU361115"/>
    </source>
</evidence>
<dbReference type="Proteomes" id="UP000887566">
    <property type="component" value="Unplaced"/>
</dbReference>
<comment type="similarity">
    <text evidence="11">Belongs to the ELO family.</text>
</comment>
<dbReference type="PANTHER" id="PTHR11157:SF17">
    <property type="entry name" value="ELONGATION OF VERY LONG CHAIN FATTY ACIDS PROTEIN 6"/>
    <property type="match status" value="1"/>
</dbReference>
<feature type="transmembrane region" description="Helical" evidence="11">
    <location>
        <begin position="246"/>
        <end position="268"/>
    </location>
</feature>
<keyword evidence="3 11" id="KW-0444">Lipid biosynthesis</keyword>
<dbReference type="AlphaFoldDB" id="A0A914XPP7"/>
<accession>A0A914XPP7</accession>
<feature type="transmembrane region" description="Helical" evidence="11">
    <location>
        <begin position="178"/>
        <end position="197"/>
    </location>
</feature>
<dbReference type="GO" id="GO:0042761">
    <property type="term" value="P:very long-chain fatty acid biosynthetic process"/>
    <property type="evidence" value="ECO:0007669"/>
    <property type="project" value="TreeGrafter"/>
</dbReference>
<feature type="transmembrane region" description="Helical" evidence="11">
    <location>
        <begin position="80"/>
        <end position="99"/>
    </location>
</feature>
<dbReference type="PROSITE" id="PS01188">
    <property type="entry name" value="ELO"/>
    <property type="match status" value="1"/>
</dbReference>
<feature type="transmembrane region" description="Helical" evidence="11">
    <location>
        <begin position="128"/>
        <end position="148"/>
    </location>
</feature>
<dbReference type="GO" id="GO:0030148">
    <property type="term" value="P:sphingolipid biosynthetic process"/>
    <property type="evidence" value="ECO:0007669"/>
    <property type="project" value="TreeGrafter"/>
</dbReference>
<keyword evidence="7 11" id="KW-1133">Transmembrane helix</keyword>
<keyword evidence="12" id="KW-1185">Reference proteome</keyword>
<evidence type="ECO:0000256" key="10">
    <source>
        <dbReference type="ARBA" id="ARBA00023160"/>
    </source>
</evidence>
<feature type="transmembrane region" description="Helical" evidence="11">
    <location>
        <begin position="155"/>
        <end position="172"/>
    </location>
</feature>
<keyword evidence="8 11" id="KW-0443">Lipid metabolism</keyword>
<comment type="pathway">
    <text evidence="2">Lipid metabolism; fatty acid biosynthesis.</text>
</comment>
<keyword evidence="10 11" id="KW-0275">Fatty acid biosynthesis</keyword>
<evidence type="ECO:0000256" key="5">
    <source>
        <dbReference type="ARBA" id="ARBA00022692"/>
    </source>
</evidence>
<dbReference type="GO" id="GO:0005789">
    <property type="term" value="C:endoplasmic reticulum membrane"/>
    <property type="evidence" value="ECO:0007669"/>
    <property type="project" value="TreeGrafter"/>
</dbReference>
<proteinExistence type="inferred from homology"/>
<name>A0A914XPP7_9BILA</name>
<reference evidence="13" key="1">
    <citation type="submission" date="2022-11" db="UniProtKB">
        <authorList>
            <consortium name="WormBaseParasite"/>
        </authorList>
    </citation>
    <scope>IDENTIFICATION</scope>
</reference>
<protein>
    <recommendedName>
        <fullName evidence="11">Elongation of very long chain fatty acids protein</fullName>
        <ecNumber evidence="11">2.3.1.199</ecNumber>
    </recommendedName>
    <alternativeName>
        <fullName evidence="11">Very-long-chain 3-oxoacyl-CoA synthase</fullName>
    </alternativeName>
</protein>
<evidence type="ECO:0000256" key="7">
    <source>
        <dbReference type="ARBA" id="ARBA00022989"/>
    </source>
</evidence>
<dbReference type="EC" id="2.3.1.199" evidence="11"/>
<evidence type="ECO:0000313" key="12">
    <source>
        <dbReference type="Proteomes" id="UP000887566"/>
    </source>
</evidence>
<keyword evidence="4 11" id="KW-0808">Transferase</keyword>
<dbReference type="Pfam" id="PF01151">
    <property type="entry name" value="ELO"/>
    <property type="match status" value="1"/>
</dbReference>
<dbReference type="PANTHER" id="PTHR11157">
    <property type="entry name" value="FATTY ACID ACYL TRANSFERASE-RELATED"/>
    <property type="match status" value="1"/>
</dbReference>
<dbReference type="GO" id="GO:0009922">
    <property type="term" value="F:fatty acid elongase activity"/>
    <property type="evidence" value="ECO:0007669"/>
    <property type="project" value="UniProtKB-EC"/>
</dbReference>
<evidence type="ECO:0000256" key="9">
    <source>
        <dbReference type="ARBA" id="ARBA00023136"/>
    </source>
</evidence>
<keyword evidence="6 11" id="KW-0276">Fatty acid metabolism</keyword>
<evidence type="ECO:0000256" key="3">
    <source>
        <dbReference type="ARBA" id="ARBA00022516"/>
    </source>
</evidence>
<dbReference type="InterPro" id="IPR030457">
    <property type="entry name" value="ELO_CS"/>
</dbReference>
<evidence type="ECO:0000256" key="2">
    <source>
        <dbReference type="ARBA" id="ARBA00005194"/>
    </source>
</evidence>
<sequence length="301" mass="34791">MATITPSQPSFAALRRTDPATFNYTTLLPFEREFEIGEQMVWMQANWQQSFLYSLAYIVFIWIGRQWMKERPRFELRGALIAWNLGLAAFSILGLIRVLPEFVSSLYFHGLQYSICNASYGQGVTSLWAWWFALSKVFELGDTAFIVLRKQPLIFLHYYHHTTVLVYTWYSFQQHLAPGRWFIVMNFTVHSLMYSYYAARAAGYRPPRCVPMVITVMQLAQMVVGCAISVRTYYIKERGEFCEQTYEKFICCLSMYASYFLLFAHFFFGSYYGSNAKFAKSAASNTASSPVCASSKKLKSS</sequence>
<dbReference type="GO" id="GO:0034625">
    <property type="term" value="P:fatty acid elongation, monounsaturated fatty acid"/>
    <property type="evidence" value="ECO:0007669"/>
    <property type="project" value="TreeGrafter"/>
</dbReference>
<dbReference type="GO" id="GO:0019367">
    <property type="term" value="P:fatty acid elongation, saturated fatty acid"/>
    <property type="evidence" value="ECO:0007669"/>
    <property type="project" value="TreeGrafter"/>
</dbReference>
<comment type="catalytic activity">
    <reaction evidence="11">
        <text>a very-long-chain acyl-CoA + malonyl-CoA + H(+) = a very-long-chain 3-oxoacyl-CoA + CO2 + CoA</text>
        <dbReference type="Rhea" id="RHEA:32727"/>
        <dbReference type="ChEBI" id="CHEBI:15378"/>
        <dbReference type="ChEBI" id="CHEBI:16526"/>
        <dbReference type="ChEBI" id="CHEBI:57287"/>
        <dbReference type="ChEBI" id="CHEBI:57384"/>
        <dbReference type="ChEBI" id="CHEBI:90725"/>
        <dbReference type="ChEBI" id="CHEBI:90736"/>
        <dbReference type="EC" id="2.3.1.199"/>
    </reaction>
</comment>
<dbReference type="GO" id="GO:0034626">
    <property type="term" value="P:fatty acid elongation, polyunsaturated fatty acid"/>
    <property type="evidence" value="ECO:0007669"/>
    <property type="project" value="TreeGrafter"/>
</dbReference>